<feature type="region of interest" description="Disordered" evidence="1">
    <location>
        <begin position="1"/>
        <end position="62"/>
    </location>
</feature>
<dbReference type="Gene3D" id="2.60.120.260">
    <property type="entry name" value="Galactose-binding domain-like"/>
    <property type="match status" value="2"/>
</dbReference>
<accession>A0A4R4N9T3</accession>
<dbReference type="SUPFAM" id="SSF49785">
    <property type="entry name" value="Galactose-binding domain-like"/>
    <property type="match status" value="1"/>
</dbReference>
<dbReference type="Proteomes" id="UP000295157">
    <property type="component" value="Unassembled WGS sequence"/>
</dbReference>
<feature type="transmembrane region" description="Helical" evidence="2">
    <location>
        <begin position="467"/>
        <end position="485"/>
    </location>
</feature>
<feature type="transmembrane region" description="Helical" evidence="2">
    <location>
        <begin position="396"/>
        <end position="416"/>
    </location>
</feature>
<dbReference type="InterPro" id="IPR056997">
    <property type="entry name" value="CBM_AftD"/>
</dbReference>
<dbReference type="Pfam" id="PF11847">
    <property type="entry name" value="GT-C_AftD"/>
    <property type="match status" value="1"/>
</dbReference>
<evidence type="ECO:0000256" key="2">
    <source>
        <dbReference type="SAM" id="Phobius"/>
    </source>
</evidence>
<dbReference type="EMBL" id="SMJZ01000098">
    <property type="protein sequence ID" value="TDC04020.1"/>
    <property type="molecule type" value="Genomic_DNA"/>
</dbReference>
<feature type="compositionally biased region" description="Basic and acidic residues" evidence="1">
    <location>
        <begin position="44"/>
        <end position="53"/>
    </location>
</feature>
<dbReference type="InterPro" id="IPR021798">
    <property type="entry name" value="AftD_N"/>
</dbReference>
<feature type="transmembrane region" description="Helical" evidence="2">
    <location>
        <begin position="293"/>
        <end position="314"/>
    </location>
</feature>
<keyword evidence="6" id="KW-1185">Reference proteome</keyword>
<feature type="transmembrane region" description="Helical" evidence="2">
    <location>
        <begin position="90"/>
        <end position="106"/>
    </location>
</feature>
<evidence type="ECO:0000259" key="3">
    <source>
        <dbReference type="Pfam" id="PF11847"/>
    </source>
</evidence>
<organism evidence="5 6">
    <name type="scientific">Nonomuraea longispora</name>
    <dbReference type="NCBI Taxonomy" id="1848320"/>
    <lineage>
        <taxon>Bacteria</taxon>
        <taxon>Bacillati</taxon>
        <taxon>Actinomycetota</taxon>
        <taxon>Actinomycetes</taxon>
        <taxon>Streptosporangiales</taxon>
        <taxon>Streptosporangiaceae</taxon>
        <taxon>Nonomuraea</taxon>
    </lineage>
</organism>
<dbReference type="OrthoDB" id="5242711at2"/>
<feature type="transmembrane region" description="Helical" evidence="2">
    <location>
        <begin position="225"/>
        <end position="243"/>
    </location>
</feature>
<comment type="caution">
    <text evidence="5">The sequence shown here is derived from an EMBL/GenBank/DDBJ whole genome shotgun (WGS) entry which is preliminary data.</text>
</comment>
<keyword evidence="2" id="KW-0472">Membrane</keyword>
<dbReference type="InterPro" id="IPR008979">
    <property type="entry name" value="Galactose-bd-like_sf"/>
</dbReference>
<feature type="transmembrane region" description="Helical" evidence="2">
    <location>
        <begin position="444"/>
        <end position="460"/>
    </location>
</feature>
<sequence>MPRLGGPIPVGPERGAHVRPAPGPRRRPRSRGAVAVTRSRRSKAREAAGEKTTEGTAAGGKAVKNAAEGQKAVKGAAADVAVSVRTRHRLWLAICCLGLAVLAFTTEPGRIVSDTKIDLALDPIGWLERAAHLWDVQHFGQLQNQIAGYLFPMGPFFALGEVAGLDAWVSQRLWLTLLMCVAFLGVARLTGRLGIGTPGARIAAALAYALAPRALSILGEISVEWLPAAMLPWILIPLLTAAGTGRRARGAIRSALAVACCGGVNAAAVLAVLVVPVLYVLTRPAPVPRWRLLGWWAAAVAVATLFWWLPLLLVGRYAFSFLPYTETTAATTQVTSLTNVLRGAADWVRYLPVGGVAEQPPGYAIATSAAMVLVTGLIAALGLAGLARRDLPARGFVVAVFLVGAAAMVAGHASALEPVVAEPVRWLLDGPLAPLRNLRKFDPLVRLALAFGLAHLLAGARLRLRAVAVAAFAALVLPVLNQGLAAPGSFKEVPLYWKEAAAWVNEHAGDEGVLVVPGAKFGEYLWGRPMDDPMQPLFQARWTTRQVAAAGSVGLTRLLDVVDQRLAAGHGSAGLTEVLRRMGVHHVLVRNDLMRHHLQGAWPSRIHEALRESPGITKVRSFGGEVGDTAGDDVVETVDWPHPALELYHVAGASEPVSVQPADQAVRVRGGPDSLLTMADQGLLGDGPVLVNDDGNKYEAPVVVSDALRLRERQFGEIRSNWTPTLPADRRADFTEVRKLDVLEDGWLDDTATAEYDGVSGVTASSSVADAGAVPGTSSAARGPWAALDGDVGTGWESGGWDPPEGEWLRVDLPRRLAVPRFMITFTDNVLLGRTVERVAVVTEGGRLVQDVGPPGTPQWLRTPPGRTNWMRIEVLATSAKPWRFGDRVGISEVAIPGVTPSRTIRLPGAGEAYVMDSGLDARPACMRGRDRWICNPTLARPGEEGAGFDRSFTAEAERTADVRGSAVLRDPALIERYSRLGSDLTTVTGSSQMGEHAVVAPRAAFDADASTTWVPAGHDTRPALTIGWKKPQRVSQIQVARPGGDRGRLDVIAMGDKGRVRTGTVDEDGFLRFKPVTTKRLKLRFFPVSEQLQITELVIPGVSPASRPAGIPFRLPCGMGPKLEVNGAAVPTKVTGTHADLLEQRPVTITGCSGAELAAGDNRVRVAGWEPFAVTELVIGERPALPRRVEGQAVAGSWTPAERQVQVTAPKDTFLVVNENYNPGWRATIDGRTLTPARLDGWKQAWVVPAGTSGVVRLEYVPDGLYRMALAFGLAGIGLLALGALVLRGPRPEHVWHTAPAAATRVSRWRAPYTIVLAAAFGGWVAGWPGMLVAIAAAASALWPGVRPAWAHHAPAALFGVATLSLAAAMALREQGLEVGLLADQLPQLAACAAVGALAGGLVTGREPPAEETVAPAAERALARAD</sequence>
<dbReference type="GO" id="GO:0016740">
    <property type="term" value="F:transferase activity"/>
    <property type="evidence" value="ECO:0007669"/>
    <property type="project" value="InterPro"/>
</dbReference>
<feature type="transmembrane region" description="Helical" evidence="2">
    <location>
        <begin position="1350"/>
        <end position="1373"/>
    </location>
</feature>
<gene>
    <name evidence="5" type="ORF">E1267_24150</name>
</gene>
<dbReference type="Pfam" id="PF24607">
    <property type="entry name" value="CBM_AftD"/>
    <property type="match status" value="1"/>
</dbReference>
<proteinExistence type="predicted"/>
<feature type="transmembrane region" description="Helical" evidence="2">
    <location>
        <begin position="173"/>
        <end position="190"/>
    </location>
</feature>
<feature type="domain" description="Arabinofuranosyltransferase D third carbohydrate binding module" evidence="4">
    <location>
        <begin position="986"/>
        <end position="1098"/>
    </location>
</feature>
<reference evidence="5 6" key="1">
    <citation type="submission" date="2019-02" db="EMBL/GenBank/DDBJ databases">
        <title>Draft genome sequences of novel Actinobacteria.</title>
        <authorList>
            <person name="Sahin N."/>
            <person name="Ay H."/>
            <person name="Saygin H."/>
        </authorList>
    </citation>
    <scope>NUCLEOTIDE SEQUENCE [LARGE SCALE GENOMIC DNA]</scope>
    <source>
        <strain evidence="5 6">KC201</strain>
    </source>
</reference>
<feature type="domain" description="Alpha-(1-&gt;3)-arabinofuranosyltransferase N-terminal GT-C" evidence="3">
    <location>
        <begin position="99"/>
        <end position="729"/>
    </location>
</feature>
<feature type="transmembrane region" description="Helical" evidence="2">
    <location>
        <begin position="361"/>
        <end position="384"/>
    </location>
</feature>
<feature type="transmembrane region" description="Helical" evidence="2">
    <location>
        <begin position="255"/>
        <end position="281"/>
    </location>
</feature>
<evidence type="ECO:0000259" key="4">
    <source>
        <dbReference type="Pfam" id="PF24607"/>
    </source>
</evidence>
<feature type="transmembrane region" description="Helical" evidence="2">
    <location>
        <begin position="1266"/>
        <end position="1288"/>
    </location>
</feature>
<feature type="transmembrane region" description="Helical" evidence="2">
    <location>
        <begin position="1316"/>
        <end position="1344"/>
    </location>
</feature>
<evidence type="ECO:0000256" key="1">
    <source>
        <dbReference type="SAM" id="MobiDB-lite"/>
    </source>
</evidence>
<keyword evidence="2" id="KW-0812">Transmembrane</keyword>
<evidence type="ECO:0000313" key="6">
    <source>
        <dbReference type="Proteomes" id="UP000295157"/>
    </source>
</evidence>
<evidence type="ECO:0000313" key="5">
    <source>
        <dbReference type="EMBL" id="TDC04020.1"/>
    </source>
</evidence>
<protein>
    <submittedName>
        <fullName evidence="5">DUF3367 domain-containing protein</fullName>
    </submittedName>
</protein>
<name>A0A4R4N9T3_9ACTN</name>
<keyword evidence="2" id="KW-1133">Transmembrane helix</keyword>